<sequence length="157" mass="17234">MPAEFRPAFLAAALEWFIPERFWCQSGEGDEGVVVNRACDPDRWLSVVSADRPLVTQFDDVATAWPEIGSARPVRDVHIGQLPYSWVERTVPGGVIVAPMRADVPTGPLVRSVVGEDGTATGRAVDWLKVSFMDMRGERRDGRDECCDGRSDGDQSG</sequence>
<proteinExistence type="predicted"/>
<dbReference type="Proteomes" id="UP000004691">
    <property type="component" value="Unassembled WGS sequence"/>
</dbReference>
<organism evidence="1 2">
    <name type="scientific">Saccharomonospora xinjiangensis XJ-54</name>
    <dbReference type="NCBI Taxonomy" id="882086"/>
    <lineage>
        <taxon>Bacteria</taxon>
        <taxon>Bacillati</taxon>
        <taxon>Actinomycetota</taxon>
        <taxon>Actinomycetes</taxon>
        <taxon>Pseudonocardiales</taxon>
        <taxon>Pseudonocardiaceae</taxon>
        <taxon>Saccharomonospora</taxon>
    </lineage>
</organism>
<evidence type="ECO:0000313" key="1">
    <source>
        <dbReference type="EMBL" id="EID54989.1"/>
    </source>
</evidence>
<evidence type="ECO:0000313" key="2">
    <source>
        <dbReference type="Proteomes" id="UP000004691"/>
    </source>
</evidence>
<reference evidence="1 2" key="1">
    <citation type="submission" date="2012-01" db="EMBL/GenBank/DDBJ databases">
        <title>Improved High-Quality Draft sequence of Saccharomonospora xinjiangensis XJ-54.</title>
        <authorList>
            <consortium name="US DOE Joint Genome Institute"/>
            <person name="Lucas S."/>
            <person name="Han J."/>
            <person name="Lapidus A."/>
            <person name="Cheng J.-F."/>
            <person name="Goodwin L."/>
            <person name="Pitluck S."/>
            <person name="Peters L."/>
            <person name="Mikhailova N."/>
            <person name="Teshima H."/>
            <person name="Detter J.C."/>
            <person name="Han C."/>
            <person name="Tapia R."/>
            <person name="Land M."/>
            <person name="Hauser L."/>
            <person name="Kyrpides N."/>
            <person name="Ivanova N."/>
            <person name="Pagani I."/>
            <person name="Brambilla E.-M."/>
            <person name="Klenk H.-P."/>
            <person name="Woyke T."/>
        </authorList>
    </citation>
    <scope>NUCLEOTIDE SEQUENCE [LARGE SCALE GENOMIC DNA]</scope>
    <source>
        <strain evidence="1 2">XJ-54</strain>
    </source>
</reference>
<dbReference type="HOGENOM" id="CLU_1676588_0_0_11"/>
<dbReference type="EMBL" id="JH636049">
    <property type="protein sequence ID" value="EID54989.1"/>
    <property type="molecule type" value="Genomic_DNA"/>
</dbReference>
<gene>
    <name evidence="1" type="ORF">SacxiDRAFT_2770</name>
</gene>
<name>I0V4D6_9PSEU</name>
<dbReference type="OrthoDB" id="5143400at2"/>
<keyword evidence="2" id="KW-1185">Reference proteome</keyword>
<dbReference type="STRING" id="882086.SacxiDRAFT_2770"/>
<dbReference type="RefSeq" id="WP_006239135.1">
    <property type="nucleotide sequence ID" value="NZ_JH636049.1"/>
</dbReference>
<protein>
    <submittedName>
        <fullName evidence="1">Uncharacterized protein</fullName>
    </submittedName>
</protein>
<accession>I0V4D6</accession>
<dbReference type="AlphaFoldDB" id="I0V4D6"/>